<proteinExistence type="predicted"/>
<feature type="compositionally biased region" description="Polar residues" evidence="1">
    <location>
        <begin position="286"/>
        <end position="301"/>
    </location>
</feature>
<protein>
    <submittedName>
        <fullName evidence="2">Uncharacterized protein</fullName>
    </submittedName>
</protein>
<feature type="region of interest" description="Disordered" evidence="1">
    <location>
        <begin position="311"/>
        <end position="359"/>
    </location>
</feature>
<evidence type="ECO:0000313" key="2">
    <source>
        <dbReference type="EMBL" id="MDO6966457.1"/>
    </source>
</evidence>
<accession>A0ABT8YSY3</accession>
<gene>
    <name evidence="2" type="ORF">Q4481_21090</name>
</gene>
<feature type="region of interest" description="Disordered" evidence="1">
    <location>
        <begin position="27"/>
        <end position="52"/>
    </location>
</feature>
<dbReference type="EMBL" id="JAUOZU010000018">
    <property type="protein sequence ID" value="MDO6966457.1"/>
    <property type="molecule type" value="Genomic_DNA"/>
</dbReference>
<reference evidence="2" key="1">
    <citation type="journal article" date="2015" name="Int. J. Syst. Evol. Microbiol.">
        <title>Rhizobium alvei sp. nov., isolated from a freshwater river.</title>
        <authorList>
            <person name="Sheu S.Y."/>
            <person name="Huang H.W."/>
            <person name="Young C.C."/>
            <person name="Chen W.M."/>
        </authorList>
    </citation>
    <scope>NUCLEOTIDE SEQUENCE</scope>
    <source>
        <strain evidence="2">TNR-22</strain>
    </source>
</reference>
<feature type="region of interest" description="Disordered" evidence="1">
    <location>
        <begin position="286"/>
        <end position="305"/>
    </location>
</feature>
<sequence length="606" mass="62779">MSNDFDLSLFRLVKSFAAIEISRNVVSSGPGEAEGAPADQPARPHDTALSTPAVGPGVSVAAGNPAPSNIDHIPDRLDDDMRAALDQGLEGAEREAVRWPSGPRNAALSLAGLARPGGSPDGRQTATVAPGQPTIQEPGTGSAASTPNDHAPLTRPAMQAAQALVSAVAVELAAAEPQMQSNTDAALPDTGRPGLPVLTTDAALALQAFMTMETLADETSVAPLPVQTVTPGDPAPDGEMAAGGGSIADPAAAKRGGTALEKPQTLLASAVSLFGEAQAVDTLQSIVEGNQRNRPQTSATHPQLRENGQILLNSDDEPVQQNTTVRDRDPARLSRPSIAGASLEAEQAEVPDGRSGDDARLISRQTAGARLLLETAEAARSMEARAHTAELPVAGPLRPPSEAHGEPLVPAEATERSGLESTSPASDGSEVASAGFSASNRPAVALSGAKVLEILDALVALAPPTEGGEDWKSFSSVILNAAMIPGWPPPRLVENPAAAEQADALVQLAETTEANEAPMTPEQLLAYLVSIGANLRLLRALQELVSRVEKKNGPALLAWLAGLVSALKLLEKSLKDVLEDGMDIPEWLAELADAAKRPRRRKQFHI</sequence>
<name>A0ABT8YSY3_9HYPH</name>
<feature type="region of interest" description="Disordered" evidence="1">
    <location>
        <begin position="110"/>
        <end position="153"/>
    </location>
</feature>
<organism evidence="2 3">
    <name type="scientific">Rhizobium alvei</name>
    <dbReference type="NCBI Taxonomy" id="1132659"/>
    <lineage>
        <taxon>Bacteria</taxon>
        <taxon>Pseudomonadati</taxon>
        <taxon>Pseudomonadota</taxon>
        <taxon>Alphaproteobacteria</taxon>
        <taxon>Hyphomicrobiales</taxon>
        <taxon>Rhizobiaceae</taxon>
        <taxon>Rhizobium/Agrobacterium group</taxon>
        <taxon>Rhizobium</taxon>
    </lineage>
</organism>
<dbReference type="Proteomes" id="UP001174932">
    <property type="component" value="Unassembled WGS sequence"/>
</dbReference>
<reference evidence="2" key="2">
    <citation type="submission" date="2023-07" db="EMBL/GenBank/DDBJ databases">
        <authorList>
            <person name="Shen H."/>
        </authorList>
    </citation>
    <scope>NUCLEOTIDE SEQUENCE</scope>
    <source>
        <strain evidence="2">TNR-22</strain>
    </source>
</reference>
<comment type="caution">
    <text evidence="2">The sequence shown here is derived from an EMBL/GenBank/DDBJ whole genome shotgun (WGS) entry which is preliminary data.</text>
</comment>
<evidence type="ECO:0000313" key="3">
    <source>
        <dbReference type="Proteomes" id="UP001174932"/>
    </source>
</evidence>
<evidence type="ECO:0000256" key="1">
    <source>
        <dbReference type="SAM" id="MobiDB-lite"/>
    </source>
</evidence>
<feature type="compositionally biased region" description="Polar residues" evidence="1">
    <location>
        <begin position="122"/>
        <end position="148"/>
    </location>
</feature>
<feature type="region of interest" description="Disordered" evidence="1">
    <location>
        <begin position="391"/>
        <end position="436"/>
    </location>
</feature>
<dbReference type="RefSeq" id="WP_304378385.1">
    <property type="nucleotide sequence ID" value="NZ_JAUOZU010000018.1"/>
</dbReference>
<keyword evidence="3" id="KW-1185">Reference proteome</keyword>
<feature type="region of interest" description="Disordered" evidence="1">
    <location>
        <begin position="230"/>
        <end position="256"/>
    </location>
</feature>